<dbReference type="Proteomes" id="UP000091857">
    <property type="component" value="Chromosome 10"/>
</dbReference>
<evidence type="ECO:0000313" key="1">
    <source>
        <dbReference type="EMBL" id="KAG8646025.1"/>
    </source>
</evidence>
<accession>A0ACB7H1X5</accession>
<sequence>MNIAEDKMASTESNSPSAPGEKQSVSPSQHTDLTESTSSENFQADTLRKFSYSELAEATNSFSNSVCLGGGTFGIVYRGCLPIGDFAVKKLYYTGDGQHIEEFENRINVIGMARHRHLVSLIGYCCEEYDRLLVLEFVPNRSLRFHLRDAERRSKLKWSKRMKIAIGSAKGLKYLHEYCEPKIIHGGIKSDNILLDRNFEPKVADFGLAILLEGYDAARIYVDSNISDLEKISELDIYSFGVTLLELITGRKIYEDEYIVKWARPLIIKRGSINVDYNSLVDSTLKGEYDQSEMERIIYCIAASVYRPWKLRPRMRQILKALEGVISHKELWIEYEHKEITEVSNQLWSKATPSQGTGPKIMQIQEMPAESNYSALEPAAMLSETSLEATAQSAIPPSRLMKIYHILNKIVSRIKNSNVSTIGVYGGEGIGKTTLSEALKIQPAIRDMFHFVIWVSVPKVWNLREVQLQIGRQLPLSGKKRINKYTLMSFLESVKFILILDGVNGFISLNIVGIPEPTPENGSKIVLTARSAEVCDRMSADLKINLEDLFRELFCENVGEIVYSFKLQPLAPKVVDLCCNHSHAIFLMSKALKDESDVRVWKNAVDMLSRQPASPEQEIENIMVNILKFSYDRLPDDTTRRCLKNCALFFEKQEIARESLIDNWISDDLMDMYQKGQKVIETLVTAGLLESSEDGQVFKLHEIDSSLLLEHVFPSRLFLRRKGSTLTELLMDENWENSDEIYLMDNELTELSEKLSSQAQALFLQRNLKLRKISDTFFQDMLALQILNLSVTSIKFLPDSLFGLVNLKRLSLNRCVLLKLLPSRVGDLSCLEVLHLEGTAIVALPREVEHLKNLTSLKVSFREPVIFDHPKKMIPDGVIKKLSKLKKLRIDVSPEDGRWKASVVSIVLEVCTLTTLDTLQFYFPNVKLLSQINWDTTPTSPPLSHFKFIVGDHTNRIICRLPHDVDVELGRYDKCLKYVNGEGAPEEIKKVLRHTSAFFLDRNMSVEKLSEFEISNMMQLKCCVAGECDKLQTIIEGDQMVTSASGEVELGLESLEYLYIYYAKSLRSICEGRLDNSSFKKLKYLTLHMCPELTIIFMPELLVNLSSLEELIVDDCSEVKSLVHCKDNEHEIKHILPALKKISFHFLPELDSISDVVSIAPRIEWMDFYYCPNLKSLPISKAIHTKLRQIKGEESWWQSLEWQNNEQDSNWEDIFTPVDEWD</sequence>
<evidence type="ECO:0000313" key="2">
    <source>
        <dbReference type="Proteomes" id="UP000091857"/>
    </source>
</evidence>
<name>A0ACB7H1X5_MANES</name>
<reference evidence="2" key="1">
    <citation type="journal article" date="2016" name="Nat. Biotechnol.">
        <title>Sequencing wild and cultivated cassava and related species reveals extensive interspecific hybridization and genetic diversity.</title>
        <authorList>
            <person name="Bredeson J.V."/>
            <person name="Lyons J.B."/>
            <person name="Prochnik S.E."/>
            <person name="Wu G.A."/>
            <person name="Ha C.M."/>
            <person name="Edsinger-Gonzales E."/>
            <person name="Grimwood J."/>
            <person name="Schmutz J."/>
            <person name="Rabbi I.Y."/>
            <person name="Egesi C."/>
            <person name="Nauluvula P."/>
            <person name="Lebot V."/>
            <person name="Ndunguru J."/>
            <person name="Mkamilo G."/>
            <person name="Bart R.S."/>
            <person name="Setter T.L."/>
            <person name="Gleadow R.M."/>
            <person name="Kulakow P."/>
            <person name="Ferguson M.E."/>
            <person name="Rounsley S."/>
            <person name="Rokhsar D.S."/>
        </authorList>
    </citation>
    <scope>NUCLEOTIDE SEQUENCE [LARGE SCALE GENOMIC DNA]</scope>
    <source>
        <strain evidence="2">cv. AM560-2</strain>
    </source>
</reference>
<comment type="caution">
    <text evidence="1">The sequence shown here is derived from an EMBL/GenBank/DDBJ whole genome shotgun (WGS) entry which is preliminary data.</text>
</comment>
<keyword evidence="2" id="KW-1185">Reference proteome</keyword>
<protein>
    <submittedName>
        <fullName evidence="1">Uncharacterized protein</fullName>
    </submittedName>
</protein>
<gene>
    <name evidence="1" type="ORF">MANES_10G113600v8</name>
</gene>
<dbReference type="EMBL" id="CM004396">
    <property type="protein sequence ID" value="KAG8646025.1"/>
    <property type="molecule type" value="Genomic_DNA"/>
</dbReference>
<proteinExistence type="predicted"/>
<organism evidence="1 2">
    <name type="scientific">Manihot esculenta</name>
    <name type="common">Cassava</name>
    <name type="synonym">Jatropha manihot</name>
    <dbReference type="NCBI Taxonomy" id="3983"/>
    <lineage>
        <taxon>Eukaryota</taxon>
        <taxon>Viridiplantae</taxon>
        <taxon>Streptophyta</taxon>
        <taxon>Embryophyta</taxon>
        <taxon>Tracheophyta</taxon>
        <taxon>Spermatophyta</taxon>
        <taxon>Magnoliopsida</taxon>
        <taxon>eudicotyledons</taxon>
        <taxon>Gunneridae</taxon>
        <taxon>Pentapetalae</taxon>
        <taxon>rosids</taxon>
        <taxon>fabids</taxon>
        <taxon>Malpighiales</taxon>
        <taxon>Euphorbiaceae</taxon>
        <taxon>Crotonoideae</taxon>
        <taxon>Manihoteae</taxon>
        <taxon>Manihot</taxon>
    </lineage>
</organism>